<accession>A0AAN0XUF2</accession>
<keyword evidence="2" id="KW-0012">Acyltransferase</keyword>
<evidence type="ECO:0000256" key="1">
    <source>
        <dbReference type="ARBA" id="ARBA00022679"/>
    </source>
</evidence>
<keyword evidence="1" id="KW-0808">Transferase</keyword>
<dbReference type="InterPro" id="IPR050680">
    <property type="entry name" value="YpeA/RimI_acetyltransf"/>
</dbReference>
<dbReference type="PROSITE" id="PS51186">
    <property type="entry name" value="GNAT"/>
    <property type="match status" value="1"/>
</dbReference>
<dbReference type="CDD" id="cd04301">
    <property type="entry name" value="NAT_SF"/>
    <property type="match status" value="1"/>
</dbReference>
<sequence>MQIRLITSEATLPVRHRVLWPSKPIEFCQVKEDDSGLHFGVFEDDSLLCVASVFITGAEARLRKFATLHEHQGRGMGTQMIEHIIEYLKKQGVTYFWCDARESAQEFYARFNMQTHGERFFKSGEPYLKMSVELES</sequence>
<dbReference type="InterPro" id="IPR016181">
    <property type="entry name" value="Acyl_CoA_acyltransferase"/>
</dbReference>
<evidence type="ECO:0000313" key="5">
    <source>
        <dbReference type="Proteomes" id="UP000092018"/>
    </source>
</evidence>
<name>A0AAN0XUF2_9VIBR</name>
<dbReference type="SUPFAM" id="SSF55729">
    <property type="entry name" value="Acyl-CoA N-acyltransferases (Nat)"/>
    <property type="match status" value="1"/>
</dbReference>
<evidence type="ECO:0000259" key="3">
    <source>
        <dbReference type="PROSITE" id="PS51186"/>
    </source>
</evidence>
<evidence type="ECO:0000313" key="4">
    <source>
        <dbReference type="EMBL" id="ANO32694.1"/>
    </source>
</evidence>
<proteinExistence type="predicted"/>
<dbReference type="Pfam" id="PF00583">
    <property type="entry name" value="Acetyltransf_1"/>
    <property type="match status" value="1"/>
</dbReference>
<dbReference type="InterPro" id="IPR000182">
    <property type="entry name" value="GNAT_dom"/>
</dbReference>
<dbReference type="KEGG" id="vbr:A6E01_05520"/>
<gene>
    <name evidence="4" type="ORF">A6E01_05520</name>
</gene>
<dbReference type="GO" id="GO:0016747">
    <property type="term" value="F:acyltransferase activity, transferring groups other than amino-acyl groups"/>
    <property type="evidence" value="ECO:0007669"/>
    <property type="project" value="InterPro"/>
</dbReference>
<feature type="domain" description="N-acetyltransferase" evidence="3">
    <location>
        <begin position="1"/>
        <end position="135"/>
    </location>
</feature>
<dbReference type="PANTHER" id="PTHR43420">
    <property type="entry name" value="ACETYLTRANSFERASE"/>
    <property type="match status" value="1"/>
</dbReference>
<dbReference type="EMBL" id="CP016177">
    <property type="protein sequence ID" value="ANO32694.1"/>
    <property type="molecule type" value="Genomic_DNA"/>
</dbReference>
<evidence type="ECO:0000256" key="2">
    <source>
        <dbReference type="ARBA" id="ARBA00023315"/>
    </source>
</evidence>
<protein>
    <submittedName>
        <fullName evidence="4">GNAT family acetyltransferase</fullName>
    </submittedName>
</protein>
<dbReference type="AlphaFoldDB" id="A0AAN0XUF2"/>
<dbReference type="Proteomes" id="UP000092018">
    <property type="component" value="Chromosome 1"/>
</dbReference>
<dbReference type="RefSeq" id="WP_017030285.1">
    <property type="nucleotide sequence ID" value="NZ_CP016177.1"/>
</dbReference>
<dbReference type="Gene3D" id="3.40.630.30">
    <property type="match status" value="1"/>
</dbReference>
<organism evidence="4 5">
    <name type="scientific">Vibrio breoganii</name>
    <dbReference type="NCBI Taxonomy" id="553239"/>
    <lineage>
        <taxon>Bacteria</taxon>
        <taxon>Pseudomonadati</taxon>
        <taxon>Pseudomonadota</taxon>
        <taxon>Gammaproteobacteria</taxon>
        <taxon>Vibrionales</taxon>
        <taxon>Vibrionaceae</taxon>
        <taxon>Vibrio</taxon>
    </lineage>
</organism>
<reference evidence="4 5" key="1">
    <citation type="submission" date="2016-06" db="EMBL/GenBank/DDBJ databases">
        <title>Adaptive Radiation by Waves of Gene Transfer Leads to Fine-Scale Resource Partitioning in Marine Microbes.</title>
        <authorList>
            <person name="Hehemann J.-H."/>
            <person name="Arevalo P."/>
            <person name="Datta M.S."/>
            <person name="Yu X."/>
            <person name="Corzett C."/>
            <person name="Henschel A."/>
            <person name="Preheim S.P."/>
            <person name="Timberlake S."/>
            <person name="Alm E.J."/>
            <person name="Polz M.F."/>
        </authorList>
    </citation>
    <scope>NUCLEOTIDE SEQUENCE [LARGE SCALE GENOMIC DNA]</scope>
    <source>
        <strain evidence="4 5">FF50</strain>
    </source>
</reference>